<evidence type="ECO:0000313" key="2">
    <source>
        <dbReference type="EMBL" id="MBB5080419.1"/>
    </source>
</evidence>
<proteinExistence type="predicted"/>
<gene>
    <name evidence="2" type="ORF">HNR40_005906</name>
</gene>
<dbReference type="InterPro" id="IPR050404">
    <property type="entry name" value="Heme-degrading_MO"/>
</dbReference>
<dbReference type="Pfam" id="PF03992">
    <property type="entry name" value="ABM"/>
    <property type="match status" value="2"/>
</dbReference>
<keyword evidence="2" id="KW-0503">Monooxygenase</keyword>
<dbReference type="PANTHER" id="PTHR34474">
    <property type="entry name" value="SIGNAL TRANSDUCTION PROTEIN TRAP"/>
    <property type="match status" value="1"/>
</dbReference>
<dbReference type="PROSITE" id="PS51725">
    <property type="entry name" value="ABM"/>
    <property type="match status" value="2"/>
</dbReference>
<feature type="domain" description="ABM" evidence="1">
    <location>
        <begin position="3"/>
        <end position="88"/>
    </location>
</feature>
<dbReference type="GO" id="GO:0004497">
    <property type="term" value="F:monooxygenase activity"/>
    <property type="evidence" value="ECO:0007669"/>
    <property type="project" value="UniProtKB-KW"/>
</dbReference>
<evidence type="ECO:0000313" key="3">
    <source>
        <dbReference type="Proteomes" id="UP000568380"/>
    </source>
</evidence>
<evidence type="ECO:0000259" key="1">
    <source>
        <dbReference type="PROSITE" id="PS51725"/>
    </source>
</evidence>
<dbReference type="PANTHER" id="PTHR34474:SF2">
    <property type="entry name" value="SIGNAL TRANSDUCTION PROTEIN TRAP"/>
    <property type="match status" value="1"/>
</dbReference>
<dbReference type="EMBL" id="JACHIN010000008">
    <property type="protein sequence ID" value="MBB5080419.1"/>
    <property type="molecule type" value="Genomic_DNA"/>
</dbReference>
<reference evidence="2 3" key="1">
    <citation type="submission" date="2020-08" db="EMBL/GenBank/DDBJ databases">
        <title>Genomic Encyclopedia of Type Strains, Phase IV (KMG-IV): sequencing the most valuable type-strain genomes for metagenomic binning, comparative biology and taxonomic classification.</title>
        <authorList>
            <person name="Goeker M."/>
        </authorList>
    </citation>
    <scope>NUCLEOTIDE SEQUENCE [LARGE SCALE GENOMIC DNA]</scope>
    <source>
        <strain evidence="2 3">DSM 45385</strain>
    </source>
</reference>
<dbReference type="InterPro" id="IPR007138">
    <property type="entry name" value="ABM_dom"/>
</dbReference>
<dbReference type="AlphaFoldDB" id="A0A7W8A7D4"/>
<protein>
    <submittedName>
        <fullName evidence="2">Heme-degrading monooxygenase HmoA</fullName>
    </submittedName>
</protein>
<keyword evidence="3" id="KW-1185">Reference proteome</keyword>
<name>A0A7W8A7D4_9ACTN</name>
<dbReference type="Gene3D" id="3.30.70.100">
    <property type="match status" value="2"/>
</dbReference>
<dbReference type="RefSeq" id="WP_184966880.1">
    <property type="nucleotide sequence ID" value="NZ_JACHIN010000008.1"/>
</dbReference>
<comment type="caution">
    <text evidence="2">The sequence shown here is derived from an EMBL/GenBank/DDBJ whole genome shotgun (WGS) entry which is preliminary data.</text>
</comment>
<dbReference type="InterPro" id="IPR011008">
    <property type="entry name" value="Dimeric_a/b-barrel"/>
</dbReference>
<feature type="domain" description="ABM" evidence="1">
    <location>
        <begin position="95"/>
        <end position="185"/>
    </location>
</feature>
<keyword evidence="2" id="KW-0560">Oxidoreductase</keyword>
<dbReference type="Proteomes" id="UP000568380">
    <property type="component" value="Unassembled WGS sequence"/>
</dbReference>
<sequence length="191" mass="22051">MTFRVLLDIQVRPGQEDAFERTWREVAESIAAHPANRGQSLLRGEDAYYVITDWTDESAFRQFELSPAHVDNRARLAPYRTGGSMATMPTDHERVRVILWYRVPKEEVQPLSKTYQQISEQLVGTPGMLGNELLHSQVNETTMAVTSYWESAQHLQDWVHSSSHRHTSPLRPYLDTDREQPYETFTVVSAF</sequence>
<organism evidence="2 3">
    <name type="scientific">Nonomuraea endophytica</name>
    <dbReference type="NCBI Taxonomy" id="714136"/>
    <lineage>
        <taxon>Bacteria</taxon>
        <taxon>Bacillati</taxon>
        <taxon>Actinomycetota</taxon>
        <taxon>Actinomycetes</taxon>
        <taxon>Streptosporangiales</taxon>
        <taxon>Streptosporangiaceae</taxon>
        <taxon>Nonomuraea</taxon>
    </lineage>
</organism>
<accession>A0A7W8A7D4</accession>
<dbReference type="SUPFAM" id="SSF54909">
    <property type="entry name" value="Dimeric alpha+beta barrel"/>
    <property type="match status" value="2"/>
</dbReference>